<dbReference type="GO" id="GO:0003968">
    <property type="term" value="F:RNA-directed RNA polymerase activity"/>
    <property type="evidence" value="ECO:0007669"/>
    <property type="project" value="UniProtKB-EC"/>
</dbReference>
<evidence type="ECO:0000256" key="4">
    <source>
        <dbReference type="ARBA" id="ARBA00022953"/>
    </source>
</evidence>
<feature type="domain" description="RNA-directed RNA polymerase C-terminal" evidence="6">
    <location>
        <begin position="33"/>
        <end position="269"/>
    </location>
</feature>
<evidence type="ECO:0000256" key="5">
    <source>
        <dbReference type="ARBA" id="ARBA00048744"/>
    </source>
</evidence>
<evidence type="ECO:0000259" key="6">
    <source>
        <dbReference type="Pfam" id="PF00680"/>
    </source>
</evidence>
<dbReference type="InterPro" id="IPR001795">
    <property type="entry name" value="RNA-dir_pol_luteovirus"/>
</dbReference>
<dbReference type="PRINTS" id="PR00914">
    <property type="entry name" value="LVIRUSRNAPOL"/>
</dbReference>
<dbReference type="EMBL" id="MW239222">
    <property type="protein sequence ID" value="UGO57169.1"/>
    <property type="molecule type" value="Genomic_RNA"/>
</dbReference>
<protein>
    <recommendedName>
        <fullName evidence="6">RNA-directed RNA polymerase C-terminal domain-containing protein</fullName>
    </recommendedName>
</protein>
<sequence length="372" mass="43044">MDIIVEALRVEYQPARWRIPSDFLTFEHFRRVVKDMEMTSSPGYPYLLTTPTIGRYLGYDGDGGFDENRLRVVWREVQERIENKTSDPIRLFIKPEPHKSKKRDQKAWRLISSVSVLDQIIDHMLFDPMNDKIVLAHFDVVPQVGWCPIKGGWTHMPCSGLAMDKSGWDWTVRPWLLEIVLRLRGELCENVDAKWLELAKWRYGELFNQPFLVTSGGQLFRQRNPGVMKSGCVNTITDNSIMQDILNKVVELETGQCSSWMLTMGDDTLQSPPEDLGVYIQCLRKYCIVKDAKASVEFAGFRFDPEHVEPLYFGKHAFSLLHANQKDAPDYARAYALLYHKSRRSSLVRSLCEYLGYVPSESYLDGLWNFEA</sequence>
<name>A0A8K1U2H6_9VIRU</name>
<comment type="catalytic activity">
    <reaction evidence="5">
        <text>RNA(n) + a ribonucleoside 5'-triphosphate = RNA(n+1) + diphosphate</text>
        <dbReference type="Rhea" id="RHEA:21248"/>
        <dbReference type="Rhea" id="RHEA-COMP:14527"/>
        <dbReference type="Rhea" id="RHEA-COMP:17342"/>
        <dbReference type="ChEBI" id="CHEBI:33019"/>
        <dbReference type="ChEBI" id="CHEBI:61557"/>
        <dbReference type="ChEBI" id="CHEBI:140395"/>
        <dbReference type="EC" id="2.7.7.48"/>
    </reaction>
</comment>
<keyword evidence="4" id="KW-0693">Viral RNA replication</keyword>
<organism evidence="7">
    <name type="scientific">Riboviria sp</name>
    <dbReference type="NCBI Taxonomy" id="2585031"/>
    <lineage>
        <taxon>Viruses</taxon>
        <taxon>Riboviria</taxon>
    </lineage>
</organism>
<evidence type="ECO:0000256" key="3">
    <source>
        <dbReference type="ARBA" id="ARBA00022741"/>
    </source>
</evidence>
<keyword evidence="1" id="KW-0808">Transferase</keyword>
<dbReference type="Pfam" id="PF00680">
    <property type="entry name" value="RdRP_1"/>
    <property type="match status" value="1"/>
</dbReference>
<dbReference type="InterPro" id="IPR043502">
    <property type="entry name" value="DNA/RNA_pol_sf"/>
</dbReference>
<dbReference type="InterPro" id="IPR001205">
    <property type="entry name" value="RNA-dir_pol_C"/>
</dbReference>
<evidence type="ECO:0000313" key="7">
    <source>
        <dbReference type="EMBL" id="UGO57169.1"/>
    </source>
</evidence>
<dbReference type="GO" id="GO:0006351">
    <property type="term" value="P:DNA-templated transcription"/>
    <property type="evidence" value="ECO:0007669"/>
    <property type="project" value="InterPro"/>
</dbReference>
<proteinExistence type="predicted"/>
<dbReference type="GO" id="GO:0003723">
    <property type="term" value="F:RNA binding"/>
    <property type="evidence" value="ECO:0007669"/>
    <property type="project" value="InterPro"/>
</dbReference>
<accession>A0A8K1U2H6</accession>
<reference evidence="7" key="1">
    <citation type="submission" date="2020-11" db="EMBL/GenBank/DDBJ databases">
        <title>RNA virus dark matter in the feces of wild birds.</title>
        <authorList>
            <person name="Lu X."/>
            <person name="Yang X.S."/>
            <person name="Zhang W."/>
        </authorList>
    </citation>
    <scope>NUCLEOTIDE SEQUENCE</scope>
    <source>
        <strain evidence="7">DuskyWarbler62con4</strain>
    </source>
</reference>
<evidence type="ECO:0000256" key="2">
    <source>
        <dbReference type="ARBA" id="ARBA00022695"/>
    </source>
</evidence>
<dbReference type="GO" id="GO:0000166">
    <property type="term" value="F:nucleotide binding"/>
    <property type="evidence" value="ECO:0007669"/>
    <property type="project" value="UniProtKB-KW"/>
</dbReference>
<dbReference type="SUPFAM" id="SSF56672">
    <property type="entry name" value="DNA/RNA polymerases"/>
    <property type="match status" value="1"/>
</dbReference>
<keyword evidence="2" id="KW-0548">Nucleotidyltransferase</keyword>
<keyword evidence="3" id="KW-0547">Nucleotide-binding</keyword>
<evidence type="ECO:0000256" key="1">
    <source>
        <dbReference type="ARBA" id="ARBA00022679"/>
    </source>
</evidence>